<dbReference type="FunFam" id="1.10.510.10:FF:000453">
    <property type="entry name" value="LRR receptor-like serine/threonine-protein kinase HSL2"/>
    <property type="match status" value="1"/>
</dbReference>
<evidence type="ECO:0000256" key="14">
    <source>
        <dbReference type="ARBA" id="ARBA00023170"/>
    </source>
</evidence>
<evidence type="ECO:0000256" key="5">
    <source>
        <dbReference type="ARBA" id="ARBA00022679"/>
    </source>
</evidence>
<keyword evidence="4" id="KW-0433">Leucine-rich repeat</keyword>
<evidence type="ECO:0000256" key="6">
    <source>
        <dbReference type="ARBA" id="ARBA00022692"/>
    </source>
</evidence>
<dbReference type="Gene3D" id="1.10.510.10">
    <property type="entry name" value="Transferase(Phosphotransferase) domain 1"/>
    <property type="match status" value="1"/>
</dbReference>
<sequence>LDDDALILISLYCINLKHLKLCGCHEAWPFRQELQGFEEVLVWILHVRSQRHGRSARSLFLSQRALRQAPPWHQRGGVAAAAEPIGLGVAASSLKTICLKKLYNGQCFGPLIVGAKNLKTLKLLRILISCGFSGPIPETIGSLQQLSILSLSSNSFSGPIPPSMGNLFNLYWLDLTGNKLSGAIPVSNGSTPGLDKLVKAKHFHCGSNQLSGEIPSQLFNSNMVFNNNELSGKIPSTLGLLQTLEILFLSNNQLTGPLPNLTGLNSLYYVDLSNNTFDKSDFSPWVETLQYLETFVLRNNRLNGTSDISSSYNNQLQLIDLQNNSINDFVLRERDLRNPVCKGKQVTETYCTIQQSNSLYSTQPNNCVPVTCKSDQICSPNCRCAFPYMGSLILAAPAFDLGNSSIYMSLENYLMSSFHSHQLPVDSVSLSRNSYNSPVLSLKMFPYGVDRFNQTGISGIGFVLCNVTFYSEKTFGPLVFIADQYAYFAEGSSGTNKSFSKVIIGAAVASWDSNKSNGGVPQLKGARCFSFEELKKYTNTFSEANCIGSGGYGKVYRGTLPTEQLVAIKRAQRGSLQGGLEFKSELELLSRVHHKNVVSLVGFCFERGEQMLVYEYIANGTLKESLSGKSGIRLDWMRRLRIALGAASGLQYLHELANPPIIHRDIKSNNILLDQYLNAKASDFGLSKSLLYSENCHITTQVKGTMGYLDPEYCMTQQLTEKSDVYAFGVLMIELITAKQPIEKGKYIVTEVRQKMDKAKDLYDLHEILDPNILGTALKGLEKFVDLAMRCVEEGAGRPTMGEVVKEIENIMQIAGWNPNVDSVSASVGFEGTSNHLYSEESLIIYSRAFAGTLSLIKHFRVEHISRDAWIQSKKKKKEARIITMSFLVVSLLEMFVSLHDDNFAFFFDTMYMFARKFYIKHPKK</sequence>
<evidence type="ECO:0000256" key="13">
    <source>
        <dbReference type="ARBA" id="ARBA00023136"/>
    </source>
</evidence>
<evidence type="ECO:0000313" key="18">
    <source>
        <dbReference type="EMBL" id="KAF5946817.1"/>
    </source>
</evidence>
<evidence type="ECO:0000259" key="17">
    <source>
        <dbReference type="PROSITE" id="PS50011"/>
    </source>
</evidence>
<dbReference type="InterPro" id="IPR000719">
    <property type="entry name" value="Prot_kinase_dom"/>
</dbReference>
<dbReference type="Gene3D" id="3.30.200.20">
    <property type="entry name" value="Phosphorylase Kinase, domain 1"/>
    <property type="match status" value="1"/>
</dbReference>
<dbReference type="PANTHER" id="PTHR45974">
    <property type="entry name" value="RECEPTOR-LIKE PROTEIN 55"/>
    <property type="match status" value="1"/>
</dbReference>
<keyword evidence="15" id="KW-0325">Glycoprotein</keyword>
<keyword evidence="13" id="KW-0472">Membrane</keyword>
<accession>A0A7J7H2K7</accession>
<evidence type="ECO:0000313" key="19">
    <source>
        <dbReference type="Proteomes" id="UP000593564"/>
    </source>
</evidence>
<dbReference type="GO" id="GO:0016020">
    <property type="term" value="C:membrane"/>
    <property type="evidence" value="ECO:0007669"/>
    <property type="project" value="UniProtKB-SubCell"/>
</dbReference>
<evidence type="ECO:0000256" key="2">
    <source>
        <dbReference type="ARBA" id="ARBA00012513"/>
    </source>
</evidence>
<dbReference type="Pfam" id="PF00560">
    <property type="entry name" value="LRR_1"/>
    <property type="match status" value="2"/>
</dbReference>
<dbReference type="PROSITE" id="PS00108">
    <property type="entry name" value="PROTEIN_KINASE_ST"/>
    <property type="match status" value="1"/>
</dbReference>
<keyword evidence="7" id="KW-0732">Signal</keyword>
<evidence type="ECO:0000256" key="11">
    <source>
        <dbReference type="ARBA" id="ARBA00022840"/>
    </source>
</evidence>
<dbReference type="EMBL" id="JACBKZ010000007">
    <property type="protein sequence ID" value="KAF5946817.1"/>
    <property type="molecule type" value="Genomic_DNA"/>
</dbReference>
<evidence type="ECO:0000256" key="3">
    <source>
        <dbReference type="ARBA" id="ARBA00022527"/>
    </source>
</evidence>
<reference evidence="19" key="1">
    <citation type="journal article" date="2020" name="Nat. Commun.">
        <title>Genome assembly of wild tea tree DASZ reveals pedigree and selection history of tea varieties.</title>
        <authorList>
            <person name="Zhang W."/>
            <person name="Zhang Y."/>
            <person name="Qiu H."/>
            <person name="Guo Y."/>
            <person name="Wan H."/>
            <person name="Zhang X."/>
            <person name="Scossa F."/>
            <person name="Alseekh S."/>
            <person name="Zhang Q."/>
            <person name="Wang P."/>
            <person name="Xu L."/>
            <person name="Schmidt M.H."/>
            <person name="Jia X."/>
            <person name="Li D."/>
            <person name="Zhu A."/>
            <person name="Guo F."/>
            <person name="Chen W."/>
            <person name="Ni D."/>
            <person name="Usadel B."/>
            <person name="Fernie A.R."/>
            <person name="Wen W."/>
        </authorList>
    </citation>
    <scope>NUCLEOTIDE SEQUENCE [LARGE SCALE GENOMIC DNA]</scope>
    <source>
        <strain evidence="19">cv. G240</strain>
    </source>
</reference>
<gene>
    <name evidence="18" type="ORF">HYC85_017045</name>
</gene>
<feature type="binding site" evidence="16">
    <location>
        <position position="569"/>
    </location>
    <ligand>
        <name>ATP</name>
        <dbReference type="ChEBI" id="CHEBI:30616"/>
    </ligand>
</feature>
<dbReference type="FunFam" id="3.30.200.20:FF:000328">
    <property type="entry name" value="Leucine-rich repeat protein kinase family protein"/>
    <property type="match status" value="1"/>
</dbReference>
<protein>
    <recommendedName>
        <fullName evidence="2">non-specific serine/threonine protein kinase</fullName>
        <ecNumber evidence="2">2.7.11.1</ecNumber>
    </recommendedName>
</protein>
<dbReference type="SUPFAM" id="SSF56112">
    <property type="entry name" value="Protein kinase-like (PK-like)"/>
    <property type="match status" value="1"/>
</dbReference>
<dbReference type="InterPro" id="IPR001245">
    <property type="entry name" value="Ser-Thr/Tyr_kinase_cat_dom"/>
</dbReference>
<dbReference type="InterPro" id="IPR011009">
    <property type="entry name" value="Kinase-like_dom_sf"/>
</dbReference>
<keyword evidence="5" id="KW-0808">Transferase</keyword>
<reference evidence="18 19" key="2">
    <citation type="submission" date="2020-07" db="EMBL/GenBank/DDBJ databases">
        <title>Genome assembly of wild tea tree DASZ reveals pedigree and selection history of tea varieties.</title>
        <authorList>
            <person name="Zhang W."/>
        </authorList>
    </citation>
    <scope>NUCLEOTIDE SEQUENCE [LARGE SCALE GENOMIC DNA]</scope>
    <source>
        <strain evidence="19">cv. G240</strain>
        <tissue evidence="18">Leaf</tissue>
    </source>
</reference>
<keyword evidence="6" id="KW-0812">Transmembrane</keyword>
<keyword evidence="10" id="KW-0418">Kinase</keyword>
<dbReference type="PROSITE" id="PS00107">
    <property type="entry name" value="PROTEIN_KINASE_ATP"/>
    <property type="match status" value="1"/>
</dbReference>
<dbReference type="Gene3D" id="3.80.10.10">
    <property type="entry name" value="Ribonuclease Inhibitor"/>
    <property type="match status" value="2"/>
</dbReference>
<dbReference type="Proteomes" id="UP000593564">
    <property type="component" value="Unassembled WGS sequence"/>
</dbReference>
<dbReference type="SMART" id="SM00220">
    <property type="entry name" value="S_TKc"/>
    <property type="match status" value="1"/>
</dbReference>
<keyword evidence="19" id="KW-1185">Reference proteome</keyword>
<dbReference type="InterPro" id="IPR032675">
    <property type="entry name" value="LRR_dom_sf"/>
</dbReference>
<feature type="non-terminal residue" evidence="18">
    <location>
        <position position="925"/>
    </location>
</feature>
<dbReference type="PROSITE" id="PS50011">
    <property type="entry name" value="PROTEIN_KINASE_DOM"/>
    <property type="match status" value="1"/>
</dbReference>
<proteinExistence type="predicted"/>
<organism evidence="18 19">
    <name type="scientific">Camellia sinensis</name>
    <name type="common">Tea plant</name>
    <name type="synonym">Thea sinensis</name>
    <dbReference type="NCBI Taxonomy" id="4442"/>
    <lineage>
        <taxon>Eukaryota</taxon>
        <taxon>Viridiplantae</taxon>
        <taxon>Streptophyta</taxon>
        <taxon>Embryophyta</taxon>
        <taxon>Tracheophyta</taxon>
        <taxon>Spermatophyta</taxon>
        <taxon>Magnoliopsida</taxon>
        <taxon>eudicotyledons</taxon>
        <taxon>Gunneridae</taxon>
        <taxon>Pentapetalae</taxon>
        <taxon>asterids</taxon>
        <taxon>Ericales</taxon>
        <taxon>Theaceae</taxon>
        <taxon>Camellia</taxon>
    </lineage>
</organism>
<name>A0A7J7H2K7_CAMSI</name>
<dbReference type="SUPFAM" id="SSF52058">
    <property type="entry name" value="L domain-like"/>
    <property type="match status" value="1"/>
</dbReference>
<evidence type="ECO:0000256" key="8">
    <source>
        <dbReference type="ARBA" id="ARBA00022737"/>
    </source>
</evidence>
<comment type="caution">
    <text evidence="18">The sequence shown here is derived from an EMBL/GenBank/DDBJ whole genome shotgun (WGS) entry which is preliminary data.</text>
</comment>
<keyword evidence="11 16" id="KW-0067">ATP-binding</keyword>
<dbReference type="InterPro" id="IPR017441">
    <property type="entry name" value="Protein_kinase_ATP_BS"/>
</dbReference>
<feature type="domain" description="Protein kinase" evidence="17">
    <location>
        <begin position="541"/>
        <end position="812"/>
    </location>
</feature>
<keyword evidence="9 16" id="KW-0547">Nucleotide-binding</keyword>
<dbReference type="GO" id="GO:0005524">
    <property type="term" value="F:ATP binding"/>
    <property type="evidence" value="ECO:0007669"/>
    <property type="project" value="UniProtKB-UniRule"/>
</dbReference>
<dbReference type="InterPro" id="IPR008271">
    <property type="entry name" value="Ser/Thr_kinase_AS"/>
</dbReference>
<keyword evidence="12" id="KW-1133">Transmembrane helix</keyword>
<evidence type="ECO:0000256" key="12">
    <source>
        <dbReference type="ARBA" id="ARBA00022989"/>
    </source>
</evidence>
<evidence type="ECO:0000256" key="1">
    <source>
        <dbReference type="ARBA" id="ARBA00004479"/>
    </source>
</evidence>
<evidence type="ECO:0000256" key="15">
    <source>
        <dbReference type="ARBA" id="ARBA00023180"/>
    </source>
</evidence>
<evidence type="ECO:0000256" key="10">
    <source>
        <dbReference type="ARBA" id="ARBA00022777"/>
    </source>
</evidence>
<evidence type="ECO:0000256" key="4">
    <source>
        <dbReference type="ARBA" id="ARBA00022614"/>
    </source>
</evidence>
<dbReference type="FunFam" id="3.80.10.10:FF:000542">
    <property type="entry name" value="Leucine-rich repeat protein kinase family protein"/>
    <property type="match status" value="1"/>
</dbReference>
<dbReference type="EC" id="2.7.11.1" evidence="2"/>
<dbReference type="PROSITE" id="PS51450">
    <property type="entry name" value="LRR"/>
    <property type="match status" value="1"/>
</dbReference>
<dbReference type="Pfam" id="PF07714">
    <property type="entry name" value="PK_Tyr_Ser-Thr"/>
    <property type="match status" value="1"/>
</dbReference>
<keyword evidence="3" id="KW-0723">Serine/threonine-protein kinase</keyword>
<comment type="subcellular location">
    <subcellularLocation>
        <location evidence="1">Membrane</location>
        <topology evidence="1">Single-pass type I membrane protein</topology>
    </subcellularLocation>
</comment>
<dbReference type="GO" id="GO:0004674">
    <property type="term" value="F:protein serine/threonine kinase activity"/>
    <property type="evidence" value="ECO:0007669"/>
    <property type="project" value="UniProtKB-KW"/>
</dbReference>
<evidence type="ECO:0000256" key="9">
    <source>
        <dbReference type="ARBA" id="ARBA00022741"/>
    </source>
</evidence>
<keyword evidence="14" id="KW-0675">Receptor</keyword>
<dbReference type="InterPro" id="IPR001611">
    <property type="entry name" value="Leu-rich_rpt"/>
</dbReference>
<dbReference type="AlphaFoldDB" id="A0A7J7H2K7"/>
<evidence type="ECO:0000256" key="16">
    <source>
        <dbReference type="PROSITE-ProRule" id="PRU10141"/>
    </source>
</evidence>
<dbReference type="PANTHER" id="PTHR45974:SF266">
    <property type="entry name" value="LEUCINE-RICH REPEAT RECEPTOR PROTEIN KINASE HPCA1"/>
    <property type="match status" value="1"/>
</dbReference>
<dbReference type="CDD" id="cd14066">
    <property type="entry name" value="STKc_IRAK"/>
    <property type="match status" value="1"/>
</dbReference>
<evidence type="ECO:0000256" key="7">
    <source>
        <dbReference type="ARBA" id="ARBA00022729"/>
    </source>
</evidence>
<keyword evidence="8" id="KW-0677">Repeat</keyword>